<keyword evidence="4" id="KW-1185">Reference proteome</keyword>
<comment type="caution">
    <text evidence="3">The sequence shown here is derived from an EMBL/GenBank/DDBJ whole genome shotgun (WGS) entry which is preliminary data.</text>
</comment>
<name>A0ABW0ICF2_9BACT</name>
<keyword evidence="3" id="KW-0378">Hydrolase</keyword>
<keyword evidence="1" id="KW-0732">Signal</keyword>
<gene>
    <name evidence="3" type="ORF">ACFPMF_06825</name>
</gene>
<dbReference type="GO" id="GO:0016798">
    <property type="term" value="F:hydrolase activity, acting on glycosyl bonds"/>
    <property type="evidence" value="ECO:0007669"/>
    <property type="project" value="UniProtKB-KW"/>
</dbReference>
<dbReference type="EMBL" id="JBHSMA010000001">
    <property type="protein sequence ID" value="MFC5409012.1"/>
    <property type="molecule type" value="Genomic_DNA"/>
</dbReference>
<sequence length="410" mass="46291">MKNNNFIHLFAAFSMLSFCGILPANAQKAVRNVQHSIIYHQPGRFVGWPANGGGFIYENDEIVVGFTEAKYKISNSHNGEKPFLSWLGRSTDGGQTWTTEDPAQYVGDFGDTPDLKPVSTPIDFKHPGFAMRVVGASYHGAEDGRAHFFYTYNKGKTWQGPFSFGDLFQWKELSNIGLDELSPRTDYVVNGKNECLLFFSVRKANSFGSDRLFCIKTVDGGKSFAFQGWIVGPAGSSGKYTKVKLFDDDRKNPYANECRAVMSQSERLSDGTLVSVIRRKYVTKDKQELHWIDAYSSTDGGKTWTFTSKVADTGAYNGNPPAFTITKDGRLCVVYGERDHGTIRVVYSSDKGKRWTEPQILMDGFWSEDMELNDLGYPRVVRRKDGKMVAMYYYSTKEHLHHLRASIWMP</sequence>
<feature type="signal peptide" evidence="1">
    <location>
        <begin position="1"/>
        <end position="26"/>
    </location>
</feature>
<dbReference type="InterPro" id="IPR036278">
    <property type="entry name" value="Sialidase_sf"/>
</dbReference>
<evidence type="ECO:0000259" key="2">
    <source>
        <dbReference type="Pfam" id="PF13088"/>
    </source>
</evidence>
<feature type="domain" description="Sialidase" evidence="2">
    <location>
        <begin position="268"/>
        <end position="387"/>
    </location>
</feature>
<dbReference type="Gene3D" id="2.120.10.10">
    <property type="match status" value="1"/>
</dbReference>
<feature type="chain" id="PRO_5046713846" evidence="1">
    <location>
        <begin position="27"/>
        <end position="410"/>
    </location>
</feature>
<keyword evidence="3" id="KW-0326">Glycosidase</keyword>
<dbReference type="Pfam" id="PF13088">
    <property type="entry name" value="BNR_2"/>
    <property type="match status" value="1"/>
</dbReference>
<dbReference type="SUPFAM" id="SSF50939">
    <property type="entry name" value="Sialidases"/>
    <property type="match status" value="1"/>
</dbReference>
<evidence type="ECO:0000313" key="4">
    <source>
        <dbReference type="Proteomes" id="UP001596106"/>
    </source>
</evidence>
<reference evidence="4" key="1">
    <citation type="journal article" date="2019" name="Int. J. Syst. Evol. Microbiol.">
        <title>The Global Catalogue of Microorganisms (GCM) 10K type strain sequencing project: providing services to taxonomists for standard genome sequencing and annotation.</title>
        <authorList>
            <consortium name="The Broad Institute Genomics Platform"/>
            <consortium name="The Broad Institute Genome Sequencing Center for Infectious Disease"/>
            <person name="Wu L."/>
            <person name="Ma J."/>
        </authorList>
    </citation>
    <scope>NUCLEOTIDE SEQUENCE [LARGE SCALE GENOMIC DNA]</scope>
    <source>
        <strain evidence="4">CCUG 55250</strain>
    </source>
</reference>
<evidence type="ECO:0000256" key="1">
    <source>
        <dbReference type="SAM" id="SignalP"/>
    </source>
</evidence>
<dbReference type="EC" id="3.2.1.-" evidence="3"/>
<accession>A0ABW0ICF2</accession>
<dbReference type="InterPro" id="IPR011040">
    <property type="entry name" value="Sialidase"/>
</dbReference>
<proteinExistence type="predicted"/>
<organism evidence="3 4">
    <name type="scientific">Larkinella bovis</name>
    <dbReference type="NCBI Taxonomy" id="683041"/>
    <lineage>
        <taxon>Bacteria</taxon>
        <taxon>Pseudomonadati</taxon>
        <taxon>Bacteroidota</taxon>
        <taxon>Cytophagia</taxon>
        <taxon>Cytophagales</taxon>
        <taxon>Spirosomataceae</taxon>
        <taxon>Larkinella</taxon>
    </lineage>
</organism>
<evidence type="ECO:0000313" key="3">
    <source>
        <dbReference type="EMBL" id="MFC5409012.1"/>
    </source>
</evidence>
<dbReference type="CDD" id="cd15482">
    <property type="entry name" value="Sialidase_non-viral"/>
    <property type="match status" value="1"/>
</dbReference>
<dbReference type="Proteomes" id="UP001596106">
    <property type="component" value="Unassembled WGS sequence"/>
</dbReference>
<protein>
    <submittedName>
        <fullName evidence="3">Sialidase family protein</fullName>
        <ecNumber evidence="3">3.2.1.-</ecNumber>
    </submittedName>
</protein>